<gene>
    <name evidence="16" type="ORF">J1M35_10395</name>
</gene>
<evidence type="ECO:0000256" key="2">
    <source>
        <dbReference type="ARBA" id="ARBA00022448"/>
    </source>
</evidence>
<feature type="chain" id="PRO_5037261640" evidence="13">
    <location>
        <begin position="20"/>
        <end position="719"/>
    </location>
</feature>
<evidence type="ECO:0000313" key="17">
    <source>
        <dbReference type="Proteomes" id="UP000663903"/>
    </source>
</evidence>
<dbReference type="CDD" id="cd01347">
    <property type="entry name" value="ligand_gated_channel"/>
    <property type="match status" value="1"/>
</dbReference>
<name>A0A975H1X2_9BURK</name>
<dbReference type="SUPFAM" id="SSF56935">
    <property type="entry name" value="Porins"/>
    <property type="match status" value="1"/>
</dbReference>
<evidence type="ECO:0000256" key="11">
    <source>
        <dbReference type="PROSITE-ProRule" id="PRU01360"/>
    </source>
</evidence>
<evidence type="ECO:0000256" key="5">
    <source>
        <dbReference type="ARBA" id="ARBA00022692"/>
    </source>
</evidence>
<keyword evidence="8 12" id="KW-0798">TonB box</keyword>
<evidence type="ECO:0000256" key="3">
    <source>
        <dbReference type="ARBA" id="ARBA00022452"/>
    </source>
</evidence>
<keyword evidence="7" id="KW-0406">Ion transport</keyword>
<evidence type="ECO:0000256" key="12">
    <source>
        <dbReference type="RuleBase" id="RU003357"/>
    </source>
</evidence>
<comment type="similarity">
    <text evidence="11 12">Belongs to the TonB-dependent receptor family.</text>
</comment>
<keyword evidence="4" id="KW-0410">Iron transport</keyword>
<evidence type="ECO:0000256" key="10">
    <source>
        <dbReference type="ARBA" id="ARBA00023237"/>
    </source>
</evidence>
<proteinExistence type="inferred from homology"/>
<protein>
    <submittedName>
        <fullName evidence="16">TonB-dependent receptor</fullName>
    </submittedName>
</protein>
<evidence type="ECO:0000256" key="8">
    <source>
        <dbReference type="ARBA" id="ARBA00023077"/>
    </source>
</evidence>
<evidence type="ECO:0000256" key="6">
    <source>
        <dbReference type="ARBA" id="ARBA00023004"/>
    </source>
</evidence>
<dbReference type="InterPro" id="IPR012910">
    <property type="entry name" value="Plug_dom"/>
</dbReference>
<dbReference type="InterPro" id="IPR000531">
    <property type="entry name" value="Beta-barrel_TonB"/>
</dbReference>
<feature type="domain" description="TonB-dependent receptor plug" evidence="15">
    <location>
        <begin position="47"/>
        <end position="153"/>
    </location>
</feature>
<comment type="subcellular location">
    <subcellularLocation>
        <location evidence="1 11">Cell outer membrane</location>
        <topology evidence="1 11">Multi-pass membrane protein</topology>
    </subcellularLocation>
</comment>
<dbReference type="PANTHER" id="PTHR32552">
    <property type="entry name" value="FERRICHROME IRON RECEPTOR-RELATED"/>
    <property type="match status" value="1"/>
</dbReference>
<dbReference type="GO" id="GO:0009279">
    <property type="term" value="C:cell outer membrane"/>
    <property type="evidence" value="ECO:0007669"/>
    <property type="project" value="UniProtKB-SubCell"/>
</dbReference>
<reference evidence="16" key="1">
    <citation type="submission" date="2021-03" db="EMBL/GenBank/DDBJ databases">
        <title>Ottowia sp. 27C isolated from the cloaca of a Giant Asian pond turtle (Heosemys grandis).</title>
        <authorList>
            <person name="Spergser J."/>
            <person name="Busse H.-J."/>
        </authorList>
    </citation>
    <scope>NUCLEOTIDE SEQUENCE</scope>
    <source>
        <strain evidence="16">27C</strain>
    </source>
</reference>
<evidence type="ECO:0000259" key="15">
    <source>
        <dbReference type="Pfam" id="PF07715"/>
    </source>
</evidence>
<keyword evidence="13" id="KW-0732">Signal</keyword>
<dbReference type="PANTHER" id="PTHR32552:SF81">
    <property type="entry name" value="TONB-DEPENDENT OUTER MEMBRANE RECEPTOR"/>
    <property type="match status" value="1"/>
</dbReference>
<dbReference type="Pfam" id="PF07715">
    <property type="entry name" value="Plug"/>
    <property type="match status" value="1"/>
</dbReference>
<accession>A0A975H1X2</accession>
<keyword evidence="17" id="KW-1185">Reference proteome</keyword>
<dbReference type="RefSeq" id="WP_208007008.1">
    <property type="nucleotide sequence ID" value="NZ_CP071796.1"/>
</dbReference>
<keyword evidence="10 11" id="KW-0998">Cell outer membrane</keyword>
<sequence>MLLALASALSIGIPRIATAVEADDAKPDTPATLGTVTVNARRSAEQAKDIPFSVSTISGDEAEARRLHSLEDVLRQTPGVDFVVNMGAANTTLRMRGVGALQKVSGDDTSVVINVDGMPMSASNATLNVLDVERVEVLKGPQGTLFGRNSEAGAVNIVTRKPTRWFEGQARAELGQDHHRLLEGVVSGPLTENLAARLAVRGSGIDSQIENMQDGQPLTKPRETSARASLLWEIAPSTSLNLSAGRESLKDRDWVYLLYPYGKPALSDIPPGSESNRREVDRYTAELTHRFDHSALTLLSGYARTNHRGTTPIYEGRTYTQLIGFRPDASWSSRSNEKVFNHELRLASLPGANLFWVVGANLFRADRELDRINSYDTFYPGNPTASDTYRDFTTDSRAIFGEVTFPVARATKLTLGGRYTAEKKTYEAHWLANADNPSPIREARDSQKLSDNYATGRIALGHELNKNTNLYGIYSRGYKAGGFDDEGINFTSGMPDTPYKAGVVDSYEAGVKFESTDKRLSLNTALFFNQVKNDHLLMFDPQTMATRKDNRDTESRGVEIEAQWQISRALMLSGGLAYTRARIKGTADGNDTNGVRGGNGVPEVPRWGGTLTASYQTPVPGAFGLANPMLNIKVTNRYVGVRPADPQNTFNLKAYNKLDLRVGIQNRNTEIYFWADNLLDKQYDLYGYYIPPYVPGGSDARIGAPGRGRSLGIGINVMF</sequence>
<dbReference type="InterPro" id="IPR036942">
    <property type="entry name" value="Beta-barrel_TonB_sf"/>
</dbReference>
<dbReference type="AlphaFoldDB" id="A0A975H1X2"/>
<dbReference type="EMBL" id="CP071796">
    <property type="protein sequence ID" value="QTD43591.1"/>
    <property type="molecule type" value="Genomic_DNA"/>
</dbReference>
<keyword evidence="3 11" id="KW-1134">Transmembrane beta strand</keyword>
<feature type="domain" description="TonB-dependent receptor-like beta-barrel" evidence="14">
    <location>
        <begin position="274"/>
        <end position="678"/>
    </location>
</feature>
<feature type="signal peptide" evidence="13">
    <location>
        <begin position="1"/>
        <end position="19"/>
    </location>
</feature>
<keyword evidence="9 11" id="KW-0472">Membrane</keyword>
<dbReference type="KEGG" id="otd:J1M35_10395"/>
<evidence type="ECO:0000256" key="9">
    <source>
        <dbReference type="ARBA" id="ARBA00023136"/>
    </source>
</evidence>
<keyword evidence="5 11" id="KW-0812">Transmembrane</keyword>
<evidence type="ECO:0000259" key="14">
    <source>
        <dbReference type="Pfam" id="PF00593"/>
    </source>
</evidence>
<evidence type="ECO:0000313" key="16">
    <source>
        <dbReference type="EMBL" id="QTD43591.1"/>
    </source>
</evidence>
<evidence type="ECO:0000256" key="1">
    <source>
        <dbReference type="ARBA" id="ARBA00004571"/>
    </source>
</evidence>
<dbReference type="PROSITE" id="PS52016">
    <property type="entry name" value="TONB_DEPENDENT_REC_3"/>
    <property type="match status" value="1"/>
</dbReference>
<keyword evidence="16" id="KW-0675">Receptor</keyword>
<keyword evidence="2 11" id="KW-0813">Transport</keyword>
<dbReference type="Pfam" id="PF00593">
    <property type="entry name" value="TonB_dep_Rec_b-barrel"/>
    <property type="match status" value="1"/>
</dbReference>
<dbReference type="Proteomes" id="UP000663903">
    <property type="component" value="Chromosome"/>
</dbReference>
<keyword evidence="6" id="KW-0408">Iron</keyword>
<dbReference type="Gene3D" id="2.40.170.20">
    <property type="entry name" value="TonB-dependent receptor, beta-barrel domain"/>
    <property type="match status" value="1"/>
</dbReference>
<evidence type="ECO:0000256" key="7">
    <source>
        <dbReference type="ARBA" id="ARBA00023065"/>
    </source>
</evidence>
<dbReference type="InterPro" id="IPR039426">
    <property type="entry name" value="TonB-dep_rcpt-like"/>
</dbReference>
<evidence type="ECO:0000256" key="13">
    <source>
        <dbReference type="SAM" id="SignalP"/>
    </source>
</evidence>
<dbReference type="GO" id="GO:0006826">
    <property type="term" value="P:iron ion transport"/>
    <property type="evidence" value="ECO:0007669"/>
    <property type="project" value="UniProtKB-KW"/>
</dbReference>
<evidence type="ECO:0000256" key="4">
    <source>
        <dbReference type="ARBA" id="ARBA00022496"/>
    </source>
</evidence>
<organism evidence="16 17">
    <name type="scientific">Ottowia testudinis</name>
    <dbReference type="NCBI Taxonomy" id="2816950"/>
    <lineage>
        <taxon>Bacteria</taxon>
        <taxon>Pseudomonadati</taxon>
        <taxon>Pseudomonadota</taxon>
        <taxon>Betaproteobacteria</taxon>
        <taxon>Burkholderiales</taxon>
        <taxon>Comamonadaceae</taxon>
        <taxon>Ottowia</taxon>
    </lineage>
</organism>